<evidence type="ECO:0008006" key="4">
    <source>
        <dbReference type="Google" id="ProtNLM"/>
    </source>
</evidence>
<dbReference type="AlphaFoldDB" id="A0A4U0ZGN9"/>
<gene>
    <name evidence="2" type="ORF">E5672_13750</name>
</gene>
<name>A0A4U0ZGN9_9ALTE</name>
<dbReference type="RefSeq" id="WP_136782714.1">
    <property type="nucleotide sequence ID" value="NZ_SWCO01000008.1"/>
</dbReference>
<dbReference type="Proteomes" id="UP000305471">
    <property type="component" value="Unassembled WGS sequence"/>
</dbReference>
<evidence type="ECO:0000313" key="3">
    <source>
        <dbReference type="Proteomes" id="UP000305471"/>
    </source>
</evidence>
<protein>
    <recommendedName>
        <fullName evidence="4">Lipoprotein</fullName>
    </recommendedName>
</protein>
<proteinExistence type="predicted"/>
<keyword evidence="3" id="KW-1185">Reference proteome</keyword>
<dbReference type="OrthoDB" id="9968559at2"/>
<evidence type="ECO:0000313" key="2">
    <source>
        <dbReference type="EMBL" id="TKB02170.1"/>
    </source>
</evidence>
<accession>A0A4U0ZGN9</accession>
<evidence type="ECO:0000256" key="1">
    <source>
        <dbReference type="SAM" id="SignalP"/>
    </source>
</evidence>
<reference evidence="2 3" key="1">
    <citation type="submission" date="2019-04" db="EMBL/GenBank/DDBJ databases">
        <title>Alteromonas portus sp. nov., an alginate lyase-excreting marine bacterium.</title>
        <authorList>
            <person name="Huang H."/>
            <person name="Mo K."/>
            <person name="Bao S."/>
        </authorList>
    </citation>
    <scope>NUCLEOTIDE SEQUENCE [LARGE SCALE GENOMIC DNA]</scope>
    <source>
        <strain evidence="2 3">HB161718</strain>
    </source>
</reference>
<feature type="chain" id="PRO_5020507393" description="Lipoprotein" evidence="1">
    <location>
        <begin position="22"/>
        <end position="82"/>
    </location>
</feature>
<dbReference type="PROSITE" id="PS51257">
    <property type="entry name" value="PROKAR_LIPOPROTEIN"/>
    <property type="match status" value="1"/>
</dbReference>
<dbReference type="EMBL" id="SWCO01000008">
    <property type="protein sequence ID" value="TKB02170.1"/>
    <property type="molecule type" value="Genomic_DNA"/>
</dbReference>
<comment type="caution">
    <text evidence="2">The sequence shown here is derived from an EMBL/GenBank/DDBJ whole genome shotgun (WGS) entry which is preliminary data.</text>
</comment>
<sequence length="82" mass="8794">MKSFSTILLISLLSIAMSGCAALDIKPWTLDNLVSDAVFSSITGDRIASGNPAKCNQIKMQCSTSNYSERTVNGELTCSCRN</sequence>
<keyword evidence="1" id="KW-0732">Signal</keyword>
<feature type="signal peptide" evidence="1">
    <location>
        <begin position="1"/>
        <end position="21"/>
    </location>
</feature>
<organism evidence="2 3">
    <name type="scientific">Alteromonas portus</name>
    <dbReference type="NCBI Taxonomy" id="2565549"/>
    <lineage>
        <taxon>Bacteria</taxon>
        <taxon>Pseudomonadati</taxon>
        <taxon>Pseudomonadota</taxon>
        <taxon>Gammaproteobacteria</taxon>
        <taxon>Alteromonadales</taxon>
        <taxon>Alteromonadaceae</taxon>
        <taxon>Alteromonas/Salinimonas group</taxon>
        <taxon>Alteromonas</taxon>
    </lineage>
</organism>